<organism evidence="2 3">
    <name type="scientific">Nepenthes gracilis</name>
    <name type="common">Slender pitcher plant</name>
    <dbReference type="NCBI Taxonomy" id="150966"/>
    <lineage>
        <taxon>Eukaryota</taxon>
        <taxon>Viridiplantae</taxon>
        <taxon>Streptophyta</taxon>
        <taxon>Embryophyta</taxon>
        <taxon>Tracheophyta</taxon>
        <taxon>Spermatophyta</taxon>
        <taxon>Magnoliopsida</taxon>
        <taxon>eudicotyledons</taxon>
        <taxon>Gunneridae</taxon>
        <taxon>Pentapetalae</taxon>
        <taxon>Caryophyllales</taxon>
        <taxon>Nepenthaceae</taxon>
        <taxon>Nepenthes</taxon>
    </lineage>
</organism>
<sequence length="95" mass="10642">MENYLPQEAPMGHRRSHRDSQSRKTSYDARYTSLVNVVETANSCNANDGDVYKVLSGLGANVTEQGAVIVINNRKNPETDLLVVKKFQRKLKSSM</sequence>
<protein>
    <submittedName>
        <fullName evidence="2">Uncharacterized protein</fullName>
    </submittedName>
</protein>
<keyword evidence="3" id="KW-1185">Reference proteome</keyword>
<gene>
    <name evidence="2" type="ORF">Nepgr_007076</name>
</gene>
<name>A0AAD3XI65_NEPGR</name>
<accession>A0AAD3XI65</accession>
<evidence type="ECO:0000313" key="3">
    <source>
        <dbReference type="Proteomes" id="UP001279734"/>
    </source>
</evidence>
<comment type="caution">
    <text evidence="2">The sequence shown here is derived from an EMBL/GenBank/DDBJ whole genome shotgun (WGS) entry which is preliminary data.</text>
</comment>
<evidence type="ECO:0000313" key="2">
    <source>
        <dbReference type="EMBL" id="GMH05236.1"/>
    </source>
</evidence>
<feature type="compositionally biased region" description="Basic and acidic residues" evidence="1">
    <location>
        <begin position="18"/>
        <end position="27"/>
    </location>
</feature>
<reference evidence="2" key="1">
    <citation type="submission" date="2023-05" db="EMBL/GenBank/DDBJ databases">
        <title>Nepenthes gracilis genome sequencing.</title>
        <authorList>
            <person name="Fukushima K."/>
        </authorList>
    </citation>
    <scope>NUCLEOTIDE SEQUENCE</scope>
    <source>
        <strain evidence="2">SING2019-196</strain>
    </source>
</reference>
<dbReference type="Proteomes" id="UP001279734">
    <property type="component" value="Unassembled WGS sequence"/>
</dbReference>
<proteinExistence type="predicted"/>
<evidence type="ECO:0000256" key="1">
    <source>
        <dbReference type="SAM" id="MobiDB-lite"/>
    </source>
</evidence>
<dbReference type="AlphaFoldDB" id="A0AAD3XI65"/>
<feature type="region of interest" description="Disordered" evidence="1">
    <location>
        <begin position="1"/>
        <end position="28"/>
    </location>
</feature>
<dbReference type="EMBL" id="BSYO01000005">
    <property type="protein sequence ID" value="GMH05236.1"/>
    <property type="molecule type" value="Genomic_DNA"/>
</dbReference>